<evidence type="ECO:0000313" key="12">
    <source>
        <dbReference type="RefSeq" id="XP_019621358.1"/>
    </source>
</evidence>
<dbReference type="FunFam" id="2.60.120.260:FF:000105">
    <property type="entry name" value="Sushi, von Willebrand factor type A, EGF and pentraxin domain-containing protein 1"/>
    <property type="match status" value="1"/>
</dbReference>
<keyword evidence="9" id="KW-0472">Membrane</keyword>
<dbReference type="PANTHER" id="PTHR45713">
    <property type="entry name" value="FTP DOMAIN-CONTAINING PROTEIN"/>
    <property type="match status" value="1"/>
</dbReference>
<keyword evidence="5" id="KW-0430">Lectin</keyword>
<keyword evidence="7" id="KW-1015">Disulfide bond</keyword>
<dbReference type="KEGG" id="bbel:109467748"/>
<gene>
    <name evidence="12" type="primary">LOC109467748</name>
</gene>
<dbReference type="InterPro" id="IPR051941">
    <property type="entry name" value="BG_Antigen-Binding_Lectin"/>
</dbReference>
<dbReference type="GO" id="GO:0001868">
    <property type="term" value="P:regulation of complement activation, lectin pathway"/>
    <property type="evidence" value="ECO:0007669"/>
    <property type="project" value="UniProtKB-ARBA"/>
</dbReference>
<keyword evidence="9" id="KW-1133">Transmembrane helix</keyword>
<dbReference type="CDD" id="cd00037">
    <property type="entry name" value="CLECT"/>
    <property type="match status" value="1"/>
</dbReference>
<dbReference type="InterPro" id="IPR016187">
    <property type="entry name" value="CTDL_fold"/>
</dbReference>
<dbReference type="SUPFAM" id="SSF49785">
    <property type="entry name" value="Galactose-binding domain-like"/>
    <property type="match status" value="1"/>
</dbReference>
<dbReference type="SUPFAM" id="SSF56436">
    <property type="entry name" value="C-type lectin-like"/>
    <property type="match status" value="2"/>
</dbReference>
<dbReference type="AlphaFoldDB" id="A0A6P4YA54"/>
<feature type="region of interest" description="Disordered" evidence="8">
    <location>
        <begin position="1"/>
        <end position="25"/>
    </location>
</feature>
<evidence type="ECO:0000256" key="9">
    <source>
        <dbReference type="SAM" id="Phobius"/>
    </source>
</evidence>
<dbReference type="Gene3D" id="3.10.100.10">
    <property type="entry name" value="Mannose-Binding Protein A, subunit A"/>
    <property type="match status" value="2"/>
</dbReference>
<dbReference type="GO" id="GO:0042806">
    <property type="term" value="F:fucose binding"/>
    <property type="evidence" value="ECO:0007669"/>
    <property type="project" value="UniProtKB-ARBA"/>
</dbReference>
<feature type="region of interest" description="Disordered" evidence="8">
    <location>
        <begin position="40"/>
        <end position="59"/>
    </location>
</feature>
<comment type="similarity">
    <text evidence="2">Belongs to the fucolectin family.</text>
</comment>
<evidence type="ECO:0000256" key="7">
    <source>
        <dbReference type="ARBA" id="ARBA00023157"/>
    </source>
</evidence>
<comment type="subunit">
    <text evidence="3">Homotrimer.</text>
</comment>
<feature type="transmembrane region" description="Helical" evidence="9">
    <location>
        <begin position="89"/>
        <end position="114"/>
    </location>
</feature>
<dbReference type="GO" id="GO:0010185">
    <property type="term" value="P:regulation of cellular defense response"/>
    <property type="evidence" value="ECO:0007669"/>
    <property type="project" value="UniProtKB-ARBA"/>
</dbReference>
<evidence type="ECO:0000256" key="2">
    <source>
        <dbReference type="ARBA" id="ARBA00010147"/>
    </source>
</evidence>
<feature type="region of interest" description="Disordered" evidence="8">
    <location>
        <begin position="120"/>
        <end position="197"/>
    </location>
</feature>
<dbReference type="OrthoDB" id="5969141at2759"/>
<comment type="function">
    <text evidence="1">Acts as a defensive agent. Recognizes blood group fucosylated oligosaccharides including A, B, H and Lewis B-type antigens. Does not recognize Lewis A antigen and has low affinity for monovalent haptens.</text>
</comment>
<evidence type="ECO:0000256" key="1">
    <source>
        <dbReference type="ARBA" id="ARBA00002219"/>
    </source>
</evidence>
<dbReference type="PANTHER" id="PTHR45713:SF6">
    <property type="entry name" value="F5_8 TYPE C DOMAIN-CONTAINING PROTEIN"/>
    <property type="match status" value="1"/>
</dbReference>
<keyword evidence="11" id="KW-1185">Reference proteome</keyword>
<keyword evidence="6" id="KW-0106">Calcium</keyword>
<dbReference type="SMART" id="SM00607">
    <property type="entry name" value="FTP"/>
    <property type="match status" value="1"/>
</dbReference>
<sequence length="623" mass="68469">MSTKHNEPKEECPDTSGSSDNNVNHYVNKDEITNSLRQATDRTRHGGQPAAEDADTVGRRGAGMVQNVLYVPGAIRQGDRTDVTCRRYVLSWVVAVTLAAVFGIGVGLVTYYTIVQETSTHPFSHNSPPERRGTSSQPSLSPIPATSVGITLENRKNEALSSTLETVSPERRGTSNRPVSPITATSSSVGSTLENQENEALSSTLEVLPAQWPPGCGLECKDGFWENGVFHIPKRRGCQKGWVYHQPSRLCYKAFNDRTTYSGAVSRCSSDGGTLAMPRDTATNNFLIDLKNEVDNDAWFRFGLTDEEGVWMWDDNVPLGDFRAWGTGEPNNAEENCAEYFPETFSEYKAGSSLKNRWNDGPCTTADRTFICQVSPPSGVNIALGKAAFQTSDPIGAPASRAVDGNTDTNYLAGSCTHTNFDPGEADPSWWVDLGQPCAIDRVVIFNRQECCPERLNPFNIHIGDSDQVSENPKCGGDHKIDVNQPSISVSCQGMRGRYVGVRLPGPSRVLTLCEVQVFSGRPSLHSLLYIACNAEGATLAMPKTEELDLALRRLVKMSGGNSDHWIGLRGTYNGRLGKWEYKWEDGSLLGKYQLETNQNCCYAKQVPGCSDYIYMRDSFIYK</sequence>
<reference evidence="12" key="1">
    <citation type="submission" date="2025-08" db="UniProtKB">
        <authorList>
            <consortium name="RefSeq"/>
        </authorList>
    </citation>
    <scope>IDENTIFICATION</scope>
    <source>
        <tissue evidence="12">Gonad</tissue>
    </source>
</reference>
<keyword evidence="9" id="KW-0812">Transmembrane</keyword>
<evidence type="ECO:0000256" key="5">
    <source>
        <dbReference type="ARBA" id="ARBA00022734"/>
    </source>
</evidence>
<dbReference type="GO" id="GO:0046872">
    <property type="term" value="F:metal ion binding"/>
    <property type="evidence" value="ECO:0007669"/>
    <property type="project" value="UniProtKB-KW"/>
</dbReference>
<dbReference type="Proteomes" id="UP000515135">
    <property type="component" value="Unplaced"/>
</dbReference>
<evidence type="ECO:0000256" key="6">
    <source>
        <dbReference type="ARBA" id="ARBA00022837"/>
    </source>
</evidence>
<feature type="compositionally biased region" description="Polar residues" evidence="8">
    <location>
        <begin position="15"/>
        <end position="25"/>
    </location>
</feature>
<proteinExistence type="inferred from homology"/>
<feature type="domain" description="C-type lectin" evidence="10">
    <location>
        <begin position="251"/>
        <end position="363"/>
    </location>
</feature>
<evidence type="ECO:0000256" key="3">
    <source>
        <dbReference type="ARBA" id="ARBA00011233"/>
    </source>
</evidence>
<organism evidence="11 12">
    <name type="scientific">Branchiostoma belcheri</name>
    <name type="common">Amphioxus</name>
    <dbReference type="NCBI Taxonomy" id="7741"/>
    <lineage>
        <taxon>Eukaryota</taxon>
        <taxon>Metazoa</taxon>
        <taxon>Chordata</taxon>
        <taxon>Cephalochordata</taxon>
        <taxon>Leptocardii</taxon>
        <taxon>Amphioxiformes</taxon>
        <taxon>Branchiostomatidae</taxon>
        <taxon>Branchiostoma</taxon>
    </lineage>
</organism>
<protein>
    <submittedName>
        <fullName evidence="12">Uncharacterized protein LOC109467748</fullName>
    </submittedName>
</protein>
<dbReference type="InterPro" id="IPR016186">
    <property type="entry name" value="C-type_lectin-like/link_sf"/>
</dbReference>
<dbReference type="Pfam" id="PF22633">
    <property type="entry name" value="F5_F8_type_C_2"/>
    <property type="match status" value="1"/>
</dbReference>
<name>A0A6P4YA54_BRABE</name>
<dbReference type="Pfam" id="PF00059">
    <property type="entry name" value="Lectin_C"/>
    <property type="match status" value="1"/>
</dbReference>
<evidence type="ECO:0000259" key="10">
    <source>
        <dbReference type="PROSITE" id="PS50041"/>
    </source>
</evidence>
<dbReference type="PROSITE" id="PS50041">
    <property type="entry name" value="C_TYPE_LECTIN_2"/>
    <property type="match status" value="1"/>
</dbReference>
<keyword evidence="4" id="KW-0479">Metal-binding</keyword>
<evidence type="ECO:0000256" key="8">
    <source>
        <dbReference type="SAM" id="MobiDB-lite"/>
    </source>
</evidence>
<dbReference type="InterPro" id="IPR006585">
    <property type="entry name" value="FTP1"/>
</dbReference>
<dbReference type="InterPro" id="IPR008979">
    <property type="entry name" value="Galactose-bd-like_sf"/>
</dbReference>
<dbReference type="RefSeq" id="XP_019621358.1">
    <property type="nucleotide sequence ID" value="XM_019765799.1"/>
</dbReference>
<feature type="compositionally biased region" description="Polar residues" evidence="8">
    <location>
        <begin position="175"/>
        <end position="197"/>
    </location>
</feature>
<dbReference type="SMART" id="SM00034">
    <property type="entry name" value="CLECT"/>
    <property type="match status" value="2"/>
</dbReference>
<evidence type="ECO:0000256" key="4">
    <source>
        <dbReference type="ARBA" id="ARBA00022723"/>
    </source>
</evidence>
<feature type="compositionally biased region" description="Basic and acidic residues" evidence="8">
    <location>
        <begin position="1"/>
        <end position="12"/>
    </location>
</feature>
<evidence type="ECO:0000313" key="11">
    <source>
        <dbReference type="Proteomes" id="UP000515135"/>
    </source>
</evidence>
<dbReference type="GeneID" id="109467748"/>
<dbReference type="InterPro" id="IPR001304">
    <property type="entry name" value="C-type_lectin-like"/>
</dbReference>
<accession>A0A6P4YA54</accession>
<dbReference type="Gene3D" id="2.60.120.260">
    <property type="entry name" value="Galactose-binding domain-like"/>
    <property type="match status" value="1"/>
</dbReference>